<gene>
    <name evidence="1" type="ORF">GQ43DRAFT_422971</name>
</gene>
<dbReference type="EMBL" id="ML994163">
    <property type="protein sequence ID" value="KAF2198187.1"/>
    <property type="molecule type" value="Genomic_DNA"/>
</dbReference>
<organism evidence="1 2">
    <name type="scientific">Delitschia confertaspora ATCC 74209</name>
    <dbReference type="NCBI Taxonomy" id="1513339"/>
    <lineage>
        <taxon>Eukaryota</taxon>
        <taxon>Fungi</taxon>
        <taxon>Dikarya</taxon>
        <taxon>Ascomycota</taxon>
        <taxon>Pezizomycotina</taxon>
        <taxon>Dothideomycetes</taxon>
        <taxon>Pleosporomycetidae</taxon>
        <taxon>Pleosporales</taxon>
        <taxon>Delitschiaceae</taxon>
        <taxon>Delitschia</taxon>
    </lineage>
</organism>
<keyword evidence="2" id="KW-1185">Reference proteome</keyword>
<dbReference type="AlphaFoldDB" id="A0A9P4MPQ9"/>
<evidence type="ECO:0000313" key="1">
    <source>
        <dbReference type="EMBL" id="KAF2198187.1"/>
    </source>
</evidence>
<feature type="non-terminal residue" evidence="1">
    <location>
        <position position="313"/>
    </location>
</feature>
<reference evidence="1" key="1">
    <citation type="journal article" date="2020" name="Stud. Mycol.">
        <title>101 Dothideomycetes genomes: a test case for predicting lifestyles and emergence of pathogens.</title>
        <authorList>
            <person name="Haridas S."/>
            <person name="Albert R."/>
            <person name="Binder M."/>
            <person name="Bloem J."/>
            <person name="Labutti K."/>
            <person name="Salamov A."/>
            <person name="Andreopoulos B."/>
            <person name="Baker S."/>
            <person name="Barry K."/>
            <person name="Bills G."/>
            <person name="Bluhm B."/>
            <person name="Cannon C."/>
            <person name="Castanera R."/>
            <person name="Culley D."/>
            <person name="Daum C."/>
            <person name="Ezra D."/>
            <person name="Gonzalez J."/>
            <person name="Henrissat B."/>
            <person name="Kuo A."/>
            <person name="Liang C."/>
            <person name="Lipzen A."/>
            <person name="Lutzoni F."/>
            <person name="Magnuson J."/>
            <person name="Mondo S."/>
            <person name="Nolan M."/>
            <person name="Ohm R."/>
            <person name="Pangilinan J."/>
            <person name="Park H.-J."/>
            <person name="Ramirez L."/>
            <person name="Alfaro M."/>
            <person name="Sun H."/>
            <person name="Tritt A."/>
            <person name="Yoshinaga Y."/>
            <person name="Zwiers L.-H."/>
            <person name="Turgeon B."/>
            <person name="Goodwin S."/>
            <person name="Spatafora J."/>
            <person name="Crous P."/>
            <person name="Grigoriev I."/>
        </authorList>
    </citation>
    <scope>NUCLEOTIDE SEQUENCE</scope>
    <source>
        <strain evidence="1">ATCC 74209</strain>
    </source>
</reference>
<proteinExistence type="predicted"/>
<dbReference type="OrthoDB" id="10254945at2759"/>
<protein>
    <submittedName>
        <fullName evidence="1">Uncharacterized protein</fullName>
    </submittedName>
</protein>
<sequence length="313" mass="35656">MKGEDSSAAPPHFLLYSANGGHRDRYHLCEAPGAPDPNLDNPIHPIFAAQNFKDTSPELYRNLQHSLQFASMFLQTDTMLEWFIRPIFGNPMKDSSTGRRYLSDPGRFESKRAGLIRGVRKALRCLAHSIQFEFSEGATWFACTDSIPVYPDHTDDCPMAFGHKGSIRIRIRGQYKEYLTKKYATTAKYSDNLRLDFHLALTLVHEIGHAVGVMRRGNLKEPCINLDDPVKAEFGQSWESFAFGGIINPFDRTASRICYLTIRPWANNKANEREYTAIPMSWITQWFHKSTWCAIKERGPHAVTPPPVHLVLQ</sequence>
<dbReference type="Proteomes" id="UP000799536">
    <property type="component" value="Unassembled WGS sequence"/>
</dbReference>
<comment type="caution">
    <text evidence="1">The sequence shown here is derived from an EMBL/GenBank/DDBJ whole genome shotgun (WGS) entry which is preliminary data.</text>
</comment>
<evidence type="ECO:0000313" key="2">
    <source>
        <dbReference type="Proteomes" id="UP000799536"/>
    </source>
</evidence>
<accession>A0A9P4MPQ9</accession>
<name>A0A9P4MPQ9_9PLEO</name>
<dbReference type="SUPFAM" id="SSF55486">
    <property type="entry name" value="Metalloproteases ('zincins'), catalytic domain"/>
    <property type="match status" value="1"/>
</dbReference>